<reference evidence="2" key="2">
    <citation type="submission" date="2025-09" db="UniProtKB">
        <authorList>
            <consortium name="Ensembl"/>
        </authorList>
    </citation>
    <scope>IDENTIFICATION</scope>
</reference>
<dbReference type="CDD" id="cd09076">
    <property type="entry name" value="L1-EN"/>
    <property type="match status" value="1"/>
</dbReference>
<protein>
    <recommendedName>
        <fullName evidence="1">Reverse transcriptase domain-containing protein</fullName>
    </recommendedName>
</protein>
<dbReference type="PANTHER" id="PTHR31635">
    <property type="entry name" value="REVERSE TRANSCRIPTASE DOMAIN-CONTAINING PROTEIN-RELATED"/>
    <property type="match status" value="1"/>
</dbReference>
<accession>A0A672HXL7</accession>
<evidence type="ECO:0000313" key="3">
    <source>
        <dbReference type="Proteomes" id="UP000472267"/>
    </source>
</evidence>
<evidence type="ECO:0000313" key="2">
    <source>
        <dbReference type="Ensembl" id="ENSSFAP00005033732.1"/>
    </source>
</evidence>
<organism evidence="2 3">
    <name type="scientific">Salarias fasciatus</name>
    <name type="common">Jewelled blenny</name>
    <name type="synonym">Blennius fasciatus</name>
    <dbReference type="NCBI Taxonomy" id="181472"/>
    <lineage>
        <taxon>Eukaryota</taxon>
        <taxon>Metazoa</taxon>
        <taxon>Chordata</taxon>
        <taxon>Craniata</taxon>
        <taxon>Vertebrata</taxon>
        <taxon>Euteleostomi</taxon>
        <taxon>Actinopterygii</taxon>
        <taxon>Neopterygii</taxon>
        <taxon>Teleostei</taxon>
        <taxon>Neoteleostei</taxon>
        <taxon>Acanthomorphata</taxon>
        <taxon>Ovalentaria</taxon>
        <taxon>Blenniimorphae</taxon>
        <taxon>Blenniiformes</taxon>
        <taxon>Blennioidei</taxon>
        <taxon>Blenniidae</taxon>
        <taxon>Salariinae</taxon>
        <taxon>Salarias</taxon>
    </lineage>
</organism>
<feature type="domain" description="Reverse transcriptase" evidence="1">
    <location>
        <begin position="402"/>
        <end position="674"/>
    </location>
</feature>
<dbReference type="Pfam" id="PF00078">
    <property type="entry name" value="RVT_1"/>
    <property type="match status" value="1"/>
</dbReference>
<dbReference type="Gene3D" id="3.60.10.10">
    <property type="entry name" value="Endonuclease/exonuclease/phosphatase"/>
    <property type="match status" value="1"/>
</dbReference>
<dbReference type="PANTHER" id="PTHR31635:SF196">
    <property type="entry name" value="REVERSE TRANSCRIPTASE DOMAIN-CONTAINING PROTEIN-RELATED"/>
    <property type="match status" value="1"/>
</dbReference>
<dbReference type="OMA" id="HISRYIN"/>
<dbReference type="SUPFAM" id="SSF56219">
    <property type="entry name" value="DNase I-like"/>
    <property type="match status" value="1"/>
</dbReference>
<keyword evidence="3" id="KW-1185">Reference proteome</keyword>
<dbReference type="Ensembl" id="ENSSFAT00005034996.1">
    <property type="protein sequence ID" value="ENSSFAP00005033732.1"/>
    <property type="gene ID" value="ENSSFAG00005017130.1"/>
</dbReference>
<evidence type="ECO:0000259" key="1">
    <source>
        <dbReference type="PROSITE" id="PS50878"/>
    </source>
</evidence>
<sequence>MVKGKMEGQMVTLISVYAPPESEKKFFQDLFDIIVTEMEGILICGGDFNVVLNYDLDTTSTRKARTHISRYINFELKELGITDIWRDMHALDRDYTHFSHPHSTYSRIDYYLLTKRDTHRVEDCRIGVTDLSDHSAIYLTVNLTGRKRNTTWRLNVGILNNTNIVEEIKRDIIRYREENDNGEVDPTVLWDALKAVIRGKLIAQTTLMKKNRLEQYHKSNRKLKELERQHQNMNDPEILKEIKEIRGEIDKILLTEVEKKARFVKQAYYEGGSKASRLLARRIRTQQTVNIIHKIRNPQNNELLSEPDAIERVFEQYSKTLYTQPDASDEEHIQTFLGELDLPSVGEHQNKILNSDITEEEMGNAINRMKNNKSPGSDGFPSEFYKIFKKELSPVMLASFRYTMKKGKIPPSWKEAIISIILKEGKDRELCGSYRPISVLNVDYKIYTSIISKRFEIFIPEIIEEDQTGFIRGRQAQDNIRKTLHIVEEAKKKGESVQSVSMDAEKAFDSVRWTYLYNVLRKFGFNEDSVKCIKTLYQEPTARVKVNGSLTGRIKLERSTRQGCCLSPTLFAIFIEPLAQAVRQNQNIKGVEVGGAEHKLGLFADDIIAYIGQPDISFPRLMDLLEKFGHYSGYKLNVTKTQTLALNYTPTTSIKDKYKLKWDMDKIKYLGVNITKGVEKLYNANYKQTNTSIKRDLGKWTTQILDFSSRIEIVKMNILPRLLYLYHSLPIPIPQSQFIEWDKEISRFIWGGKKCRIKLVTLQLPKEKGGMAVPDLKNYYYAAQIKSVVSWCNDDYVAKWKYIETKAGTYQIQKLLGDRELYKTEENQLDQITKFTLNIWNTVIKKFKLEKETKILRWLIYDTKFQPGKEDTGFQRWAREGITAICKIIEKGEIMSFQHLKDNFGLGKNDFFRYLQTRDYYARAIKTDMSTEQNGVIKVLTDAYKGKMGRVISTLYQGLVKSRRNSTLYIKEKWEQELEVEMTEEEWYNVCKMQHSTTASRLWREFSWKNIIRFFITPKIKGRYLPEQKKCWRLCGQEEADHTHIFWKCSKLEGFWEGVWGVLKEILGYNISKMGSVLYLGNLTEGNIQGQDIYLVKALLAASRKSITREWCKIEPPTKEQWMRIVEEIFDIDRLTHILRLQEGKFQSKWEKWIEYKRKGDDTIV</sequence>
<dbReference type="CDD" id="cd01650">
    <property type="entry name" value="RT_nLTR_like"/>
    <property type="match status" value="1"/>
</dbReference>
<dbReference type="PROSITE" id="PS50878">
    <property type="entry name" value="RT_POL"/>
    <property type="match status" value="1"/>
</dbReference>
<proteinExistence type="predicted"/>
<dbReference type="InterPro" id="IPR036691">
    <property type="entry name" value="Endo/exonu/phosph_ase_sf"/>
</dbReference>
<dbReference type="AlphaFoldDB" id="A0A672HXL7"/>
<dbReference type="Proteomes" id="UP000472267">
    <property type="component" value="Unassembled WGS sequence"/>
</dbReference>
<reference evidence="2" key="1">
    <citation type="submission" date="2025-08" db="UniProtKB">
        <authorList>
            <consortium name="Ensembl"/>
        </authorList>
    </citation>
    <scope>IDENTIFICATION</scope>
</reference>
<dbReference type="InterPro" id="IPR000477">
    <property type="entry name" value="RT_dom"/>
</dbReference>
<dbReference type="InParanoid" id="A0A672HXL7"/>
<name>A0A672HXL7_SALFA</name>